<keyword evidence="1" id="KW-1133">Transmembrane helix</keyword>
<accession>A0AAV8YSU8</accession>
<organism evidence="3 4">
    <name type="scientific">Rhamnusium bicolor</name>
    <dbReference type="NCBI Taxonomy" id="1586634"/>
    <lineage>
        <taxon>Eukaryota</taxon>
        <taxon>Metazoa</taxon>
        <taxon>Ecdysozoa</taxon>
        <taxon>Arthropoda</taxon>
        <taxon>Hexapoda</taxon>
        <taxon>Insecta</taxon>
        <taxon>Pterygota</taxon>
        <taxon>Neoptera</taxon>
        <taxon>Endopterygota</taxon>
        <taxon>Coleoptera</taxon>
        <taxon>Polyphaga</taxon>
        <taxon>Cucujiformia</taxon>
        <taxon>Chrysomeloidea</taxon>
        <taxon>Cerambycidae</taxon>
        <taxon>Lepturinae</taxon>
        <taxon>Rhagiini</taxon>
        <taxon>Rhamnusium</taxon>
    </lineage>
</organism>
<proteinExistence type="predicted"/>
<protein>
    <recommendedName>
        <fullName evidence="2">PiggyBac transposable element-derived protein domain-containing protein</fullName>
    </recommendedName>
</protein>
<dbReference type="AlphaFoldDB" id="A0AAV8YSU8"/>
<keyword evidence="4" id="KW-1185">Reference proteome</keyword>
<evidence type="ECO:0000259" key="2">
    <source>
        <dbReference type="Pfam" id="PF13843"/>
    </source>
</evidence>
<keyword evidence="1" id="KW-0472">Membrane</keyword>
<evidence type="ECO:0000313" key="4">
    <source>
        <dbReference type="Proteomes" id="UP001162156"/>
    </source>
</evidence>
<dbReference type="EMBL" id="JANEYF010001920">
    <property type="protein sequence ID" value="KAJ8954495.1"/>
    <property type="molecule type" value="Genomic_DNA"/>
</dbReference>
<dbReference type="PANTHER" id="PTHR47055">
    <property type="entry name" value="DDE_TNP_1_7 DOMAIN-CONTAINING PROTEIN"/>
    <property type="match status" value="1"/>
</dbReference>
<evidence type="ECO:0000313" key="3">
    <source>
        <dbReference type="EMBL" id="KAJ8954495.1"/>
    </source>
</evidence>
<reference evidence="3" key="1">
    <citation type="journal article" date="2023" name="Insect Mol. Biol.">
        <title>Genome sequencing provides insights into the evolution of gene families encoding plant cell wall-degrading enzymes in longhorned beetles.</title>
        <authorList>
            <person name="Shin N.R."/>
            <person name="Okamura Y."/>
            <person name="Kirsch R."/>
            <person name="Pauchet Y."/>
        </authorList>
    </citation>
    <scope>NUCLEOTIDE SEQUENCE</scope>
    <source>
        <strain evidence="3">RBIC_L_NR</strain>
    </source>
</reference>
<evidence type="ECO:0000256" key="1">
    <source>
        <dbReference type="SAM" id="Phobius"/>
    </source>
</evidence>
<dbReference type="PANTHER" id="PTHR47055:SF3">
    <property type="entry name" value="PHORBOL-ESTER_DAG-TYPE DOMAIN-CONTAINING PROTEIN"/>
    <property type="match status" value="1"/>
</dbReference>
<dbReference type="GO" id="GO:0043565">
    <property type="term" value="F:sequence-specific DNA binding"/>
    <property type="evidence" value="ECO:0007669"/>
    <property type="project" value="TreeGrafter"/>
</dbReference>
<dbReference type="InterPro" id="IPR052638">
    <property type="entry name" value="PiggyBac_TE-derived"/>
</dbReference>
<feature type="domain" description="PiggyBac transposable element-derived protein" evidence="2">
    <location>
        <begin position="10"/>
        <end position="114"/>
    </location>
</feature>
<dbReference type="Pfam" id="PF13843">
    <property type="entry name" value="DDE_Tnp_1_7"/>
    <property type="match status" value="1"/>
</dbReference>
<keyword evidence="1" id="KW-0812">Transmembrane</keyword>
<feature type="transmembrane region" description="Helical" evidence="1">
    <location>
        <begin position="238"/>
        <end position="257"/>
    </location>
</feature>
<dbReference type="Proteomes" id="UP001162156">
    <property type="component" value="Unassembled WGS sequence"/>
</dbReference>
<comment type="caution">
    <text evidence="3">The sequence shown here is derived from an EMBL/GenBank/DDBJ whole genome shotgun (WGS) entry which is preliminary data.</text>
</comment>
<sequence>MHLNYTVSVMVDTEIIQWLLTEINENSKKLKNNTCITENELRCFIAIIYLSGYLELPRRRLMWEQSPDCHNNLVSNAIRRDKFEYILSNFFSSDEKNDNIKITELNVRVNHKLYRHCPIENQFNIADIPIDDTKAFRILCGTSKSGFCNFLSIFTSDKEAQSVIRCYAKFLKQFRISEIEVLFDNSFSDPQFLYEINCDVVGVHKRTRACAISNLSGIEKLRTNVNLYRSRIRGHKIFARYFTFFLDVILYNAFLLLQK</sequence>
<dbReference type="InterPro" id="IPR029526">
    <property type="entry name" value="PGBD"/>
</dbReference>
<gene>
    <name evidence="3" type="ORF">NQ314_007101</name>
</gene>
<name>A0AAV8YSU8_9CUCU</name>